<feature type="domain" description="Peptidase S26" evidence="6">
    <location>
        <begin position="66"/>
        <end position="299"/>
    </location>
</feature>
<dbReference type="RefSeq" id="WP_114643498.1">
    <property type="nucleotide sequence ID" value="NZ_JAACIO010000010.1"/>
</dbReference>
<name>A0ABX9KE93_9FUSO</name>
<dbReference type="SUPFAM" id="SSF51306">
    <property type="entry name" value="LexA/Signal peptidase"/>
    <property type="match status" value="1"/>
</dbReference>
<feature type="transmembrane region" description="Helical" evidence="5">
    <location>
        <begin position="62"/>
        <end position="85"/>
    </location>
</feature>
<comment type="subcellular location">
    <subcellularLocation>
        <location evidence="5">Membrane</location>
        <topology evidence="5">Single-pass type II membrane protein</topology>
    </subcellularLocation>
</comment>
<dbReference type="CDD" id="cd06530">
    <property type="entry name" value="S26_SPase_I"/>
    <property type="match status" value="1"/>
</dbReference>
<proteinExistence type="inferred from homology"/>
<feature type="transmembrane region" description="Helical" evidence="5">
    <location>
        <begin position="6"/>
        <end position="25"/>
    </location>
</feature>
<evidence type="ECO:0000256" key="3">
    <source>
        <dbReference type="ARBA" id="ARBA00013208"/>
    </source>
</evidence>
<comment type="catalytic activity">
    <reaction evidence="1 5">
        <text>Cleavage of hydrophobic, N-terminal signal or leader sequences from secreted and periplasmic proteins.</text>
        <dbReference type="EC" id="3.4.21.89"/>
    </reaction>
</comment>
<reference evidence="7 8" key="1">
    <citation type="submission" date="2018-08" db="EMBL/GenBank/DDBJ databases">
        <title>Draft genome sequence of Psychrilyobacter sp. strain SD5 isolated from Black Sea water.</title>
        <authorList>
            <person name="Yadav S."/>
            <person name="Villanueva L."/>
            <person name="Damste J.S.S."/>
        </authorList>
    </citation>
    <scope>NUCLEOTIDE SEQUENCE [LARGE SCALE GENOMIC DNA]</scope>
    <source>
        <strain evidence="7 8">SD5</strain>
    </source>
</reference>
<evidence type="ECO:0000313" key="8">
    <source>
        <dbReference type="Proteomes" id="UP000263486"/>
    </source>
</evidence>
<evidence type="ECO:0000256" key="2">
    <source>
        <dbReference type="ARBA" id="ARBA00009370"/>
    </source>
</evidence>
<dbReference type="PRINTS" id="PR00727">
    <property type="entry name" value="LEADERPTASE"/>
</dbReference>
<keyword evidence="5" id="KW-0645">Protease</keyword>
<dbReference type="PANTHER" id="PTHR43390:SF1">
    <property type="entry name" value="CHLOROPLAST PROCESSING PEPTIDASE"/>
    <property type="match status" value="1"/>
</dbReference>
<dbReference type="PROSITE" id="PS00760">
    <property type="entry name" value="SPASE_I_2"/>
    <property type="match status" value="1"/>
</dbReference>
<gene>
    <name evidence="7" type="primary">lepB</name>
    <name evidence="7" type="ORF">DYH56_13990</name>
</gene>
<keyword evidence="4 5" id="KW-0378">Hydrolase</keyword>
<dbReference type="InterPro" id="IPR000223">
    <property type="entry name" value="Pept_S26A_signal_pept_1"/>
</dbReference>
<keyword evidence="5" id="KW-1133">Transmembrane helix</keyword>
<comment type="similarity">
    <text evidence="2 5">Belongs to the peptidase S26 family.</text>
</comment>
<evidence type="ECO:0000256" key="4">
    <source>
        <dbReference type="ARBA" id="ARBA00022801"/>
    </source>
</evidence>
<dbReference type="Gene3D" id="2.10.109.10">
    <property type="entry name" value="Umud Fragment, subunit A"/>
    <property type="match status" value="1"/>
</dbReference>
<comment type="caution">
    <text evidence="5">Lacks conserved residue(s) required for the propagation of feature annotation.</text>
</comment>
<dbReference type="NCBIfam" id="TIGR02227">
    <property type="entry name" value="sigpep_I_bact"/>
    <property type="match status" value="2"/>
</dbReference>
<keyword evidence="5" id="KW-0472">Membrane</keyword>
<evidence type="ECO:0000256" key="5">
    <source>
        <dbReference type="RuleBase" id="RU362042"/>
    </source>
</evidence>
<comment type="caution">
    <text evidence="7">The sequence shown here is derived from an EMBL/GenBank/DDBJ whole genome shotgun (WGS) entry which is preliminary data.</text>
</comment>
<evidence type="ECO:0000256" key="1">
    <source>
        <dbReference type="ARBA" id="ARBA00000677"/>
    </source>
</evidence>
<dbReference type="PANTHER" id="PTHR43390">
    <property type="entry name" value="SIGNAL PEPTIDASE I"/>
    <property type="match status" value="1"/>
</dbReference>
<organism evidence="7 8">
    <name type="scientific">Psychrilyobacter piezotolerans</name>
    <dbReference type="NCBI Taxonomy" id="2293438"/>
    <lineage>
        <taxon>Bacteria</taxon>
        <taxon>Fusobacteriati</taxon>
        <taxon>Fusobacteriota</taxon>
        <taxon>Fusobacteriia</taxon>
        <taxon>Fusobacteriales</taxon>
        <taxon>Fusobacteriaceae</taxon>
        <taxon>Psychrilyobacter</taxon>
    </lineage>
</organism>
<keyword evidence="5" id="KW-0812">Transmembrane</keyword>
<dbReference type="InterPro" id="IPR019757">
    <property type="entry name" value="Pept_S26A_signal_pept_1_Lys-AS"/>
</dbReference>
<dbReference type="EC" id="3.4.21.89" evidence="3 5"/>
<dbReference type="InterPro" id="IPR036286">
    <property type="entry name" value="LexA/Signal_pep-like_sf"/>
</dbReference>
<dbReference type="GO" id="GO:0009003">
    <property type="term" value="F:signal peptidase activity"/>
    <property type="evidence" value="ECO:0007669"/>
    <property type="project" value="UniProtKB-EC"/>
</dbReference>
<accession>A0ABX9KE93</accession>
<dbReference type="InterPro" id="IPR019533">
    <property type="entry name" value="Peptidase_S26"/>
</dbReference>
<evidence type="ECO:0000313" key="7">
    <source>
        <dbReference type="EMBL" id="REI39655.1"/>
    </source>
</evidence>
<dbReference type="EMBL" id="QUAJ01000036">
    <property type="protein sequence ID" value="REI39655.1"/>
    <property type="molecule type" value="Genomic_DNA"/>
</dbReference>
<dbReference type="Pfam" id="PF10502">
    <property type="entry name" value="Peptidase_S26"/>
    <property type="match status" value="1"/>
</dbReference>
<dbReference type="Proteomes" id="UP000263486">
    <property type="component" value="Unassembled WGS sequence"/>
</dbReference>
<evidence type="ECO:0000259" key="6">
    <source>
        <dbReference type="Pfam" id="PF10502"/>
    </source>
</evidence>
<sequence>METNKLIINGVFYVILTTFFIFLWLKEKKVVAKIRVYRDRFSEFIIKKLNIRSKGAKKGIKITVNITEAVGSALILVLIIQKFYLGNFLVPTGSMIPTIVPKDRLFGNMVIYKFTEPSREDIIVFKEPVGNKVLYTKRLMGLPGETVEIYGERLVIDGNQITDRRYSNLGELGYNQWIIPKKGDKLIIIPMENYSEVFKQNNVDIAEVQKLLLDTPGALAKVLPEVDFYINGKKTGMILDYIHDEEVLKKLLAGETVETTIPEDYFLALGDNTDYSSDSRFWGFVAQHRIEGKAFVRFWPLNRIGLLK</sequence>
<protein>
    <recommendedName>
        <fullName evidence="3 5">Signal peptidase I</fullName>
        <ecNumber evidence="3 5">3.4.21.89</ecNumber>
    </recommendedName>
</protein>
<keyword evidence="8" id="KW-1185">Reference proteome</keyword>